<dbReference type="PANTHER" id="PTHR23070">
    <property type="entry name" value="BCS1 AAA-TYPE ATPASE"/>
    <property type="match status" value="1"/>
</dbReference>
<keyword evidence="8" id="KW-1133">Transmembrane helix</keyword>
<evidence type="ECO:0000313" key="17">
    <source>
        <dbReference type="Proteomes" id="UP000664169"/>
    </source>
</evidence>
<keyword evidence="7 12" id="KW-0067">ATP-binding</keyword>
<dbReference type="InterPro" id="IPR027417">
    <property type="entry name" value="P-loop_NTPase"/>
</dbReference>
<evidence type="ECO:0000256" key="3">
    <source>
        <dbReference type="ARBA" id="ARBA00022692"/>
    </source>
</evidence>
<dbReference type="GO" id="GO:0016887">
    <property type="term" value="F:ATP hydrolysis activity"/>
    <property type="evidence" value="ECO:0007669"/>
    <property type="project" value="InterPro"/>
</dbReference>
<dbReference type="OrthoDB" id="10251412at2759"/>
<evidence type="ECO:0000256" key="13">
    <source>
        <dbReference type="SAM" id="MobiDB-lite"/>
    </source>
</evidence>
<evidence type="ECO:0000256" key="5">
    <source>
        <dbReference type="ARBA" id="ARBA00022792"/>
    </source>
</evidence>
<keyword evidence="5" id="KW-0999">Mitochondrion inner membrane</keyword>
<evidence type="ECO:0000256" key="12">
    <source>
        <dbReference type="RuleBase" id="RU003651"/>
    </source>
</evidence>
<gene>
    <name evidence="16" type="ORF">GOMPHAMPRED_003241</name>
</gene>
<evidence type="ECO:0000256" key="7">
    <source>
        <dbReference type="ARBA" id="ARBA00022840"/>
    </source>
</evidence>
<name>A0A8H3EHR5_9LECA</name>
<dbReference type="InterPro" id="IPR003960">
    <property type="entry name" value="ATPase_AAA_CS"/>
</dbReference>
<keyword evidence="17" id="KW-1185">Reference proteome</keyword>
<dbReference type="PROSITE" id="PS00674">
    <property type="entry name" value="AAA"/>
    <property type="match status" value="1"/>
</dbReference>
<dbReference type="InterPro" id="IPR014851">
    <property type="entry name" value="BCS1_N"/>
</dbReference>
<dbReference type="InterPro" id="IPR003593">
    <property type="entry name" value="AAA+_ATPase"/>
</dbReference>
<dbReference type="EMBL" id="CAJPDQ010000002">
    <property type="protein sequence ID" value="CAF9905523.1"/>
    <property type="molecule type" value="Genomic_DNA"/>
</dbReference>
<evidence type="ECO:0000256" key="4">
    <source>
        <dbReference type="ARBA" id="ARBA00022741"/>
    </source>
</evidence>
<keyword evidence="6" id="KW-0378">Hydrolase</keyword>
<evidence type="ECO:0000259" key="15">
    <source>
        <dbReference type="SMART" id="SM01024"/>
    </source>
</evidence>
<dbReference type="Proteomes" id="UP000664169">
    <property type="component" value="Unassembled WGS sequence"/>
</dbReference>
<dbReference type="Pfam" id="PF25426">
    <property type="entry name" value="AAA_lid_BCS1"/>
    <property type="match status" value="1"/>
</dbReference>
<dbReference type="GO" id="GO:0005524">
    <property type="term" value="F:ATP binding"/>
    <property type="evidence" value="ECO:0007669"/>
    <property type="project" value="UniProtKB-KW"/>
</dbReference>
<evidence type="ECO:0000313" key="16">
    <source>
        <dbReference type="EMBL" id="CAF9905523.1"/>
    </source>
</evidence>
<organism evidence="16 17">
    <name type="scientific">Gomphillus americanus</name>
    <dbReference type="NCBI Taxonomy" id="1940652"/>
    <lineage>
        <taxon>Eukaryota</taxon>
        <taxon>Fungi</taxon>
        <taxon>Dikarya</taxon>
        <taxon>Ascomycota</taxon>
        <taxon>Pezizomycotina</taxon>
        <taxon>Lecanoromycetes</taxon>
        <taxon>OSLEUM clade</taxon>
        <taxon>Ostropomycetidae</taxon>
        <taxon>Ostropales</taxon>
        <taxon>Graphidaceae</taxon>
        <taxon>Gomphilloideae</taxon>
        <taxon>Gomphillus</taxon>
    </lineage>
</organism>
<dbReference type="GO" id="GO:0005743">
    <property type="term" value="C:mitochondrial inner membrane"/>
    <property type="evidence" value="ECO:0007669"/>
    <property type="project" value="UniProtKB-SubCell"/>
</dbReference>
<dbReference type="InterPro" id="IPR057495">
    <property type="entry name" value="AAA_lid_BCS1"/>
</dbReference>
<feature type="compositionally biased region" description="Basic and acidic residues" evidence="13">
    <location>
        <begin position="374"/>
        <end position="385"/>
    </location>
</feature>
<evidence type="ECO:0000256" key="2">
    <source>
        <dbReference type="ARBA" id="ARBA00007448"/>
    </source>
</evidence>
<feature type="region of interest" description="Disordered" evidence="13">
    <location>
        <begin position="366"/>
        <end position="385"/>
    </location>
</feature>
<dbReference type="AlphaFoldDB" id="A0A8H3EHR5"/>
<evidence type="ECO:0000256" key="1">
    <source>
        <dbReference type="ARBA" id="ARBA00004434"/>
    </source>
</evidence>
<evidence type="ECO:0000256" key="11">
    <source>
        <dbReference type="ARBA" id="ARBA00048778"/>
    </source>
</evidence>
<keyword evidence="3" id="KW-0812">Transmembrane</keyword>
<feature type="domain" description="BCS1 N-terminal" evidence="15">
    <location>
        <begin position="55"/>
        <end position="256"/>
    </location>
</feature>
<comment type="similarity">
    <text evidence="2">Belongs to the AAA ATPase family. BCS1 subfamily.</text>
</comment>
<keyword evidence="10" id="KW-0472">Membrane</keyword>
<protein>
    <recommendedName>
        <fullName evidence="18">Mitochondrial chaperone BCS1</fullName>
    </recommendedName>
</protein>
<evidence type="ECO:0000256" key="6">
    <source>
        <dbReference type="ARBA" id="ARBA00022801"/>
    </source>
</evidence>
<evidence type="ECO:0008006" key="18">
    <source>
        <dbReference type="Google" id="ProtNLM"/>
    </source>
</evidence>
<proteinExistence type="inferred from homology"/>
<accession>A0A8H3EHR5</accession>
<dbReference type="SMART" id="SM00382">
    <property type="entry name" value="AAA"/>
    <property type="match status" value="1"/>
</dbReference>
<dbReference type="SUPFAM" id="SSF52540">
    <property type="entry name" value="P-loop containing nucleoside triphosphate hydrolases"/>
    <property type="match status" value="1"/>
</dbReference>
<dbReference type="Pfam" id="PF08740">
    <property type="entry name" value="BCS1_N"/>
    <property type="match status" value="1"/>
</dbReference>
<comment type="subcellular location">
    <subcellularLocation>
        <location evidence="1">Mitochondrion inner membrane</location>
        <topology evidence="1">Single-pass membrane protein</topology>
    </subcellularLocation>
</comment>
<comment type="catalytic activity">
    <reaction evidence="11">
        <text>ATP + H2O = ADP + phosphate + H(+)</text>
        <dbReference type="Rhea" id="RHEA:13065"/>
        <dbReference type="ChEBI" id="CHEBI:15377"/>
        <dbReference type="ChEBI" id="CHEBI:15378"/>
        <dbReference type="ChEBI" id="CHEBI:30616"/>
        <dbReference type="ChEBI" id="CHEBI:43474"/>
        <dbReference type="ChEBI" id="CHEBI:456216"/>
    </reaction>
    <physiologicalReaction direction="left-to-right" evidence="11">
        <dbReference type="Rhea" id="RHEA:13066"/>
    </physiologicalReaction>
</comment>
<evidence type="ECO:0000256" key="9">
    <source>
        <dbReference type="ARBA" id="ARBA00023128"/>
    </source>
</evidence>
<sequence>MADFSNSTKPADLLLDSLGSLGSPSLLLDTYIPGYSIISNVLVNFLRLDVSRVVPILGAIFALSKTWDYLYYQIRYQILHYLTCSILITSELDAYYNISRFLTDKKNLGKRSSDLVALSNRRPDGTFIDPELERAEREPGGGRAKGRHRRTQEYEAQLESYQYFWYNGRLFIWFRQRDNRSNLDYHSSRTVEAKLYCFSANTTPIKELIEDSAAYQEARNAGLTKIYRPASAKQRSYGDVHWRSATGRPSRPLGTVIMSKEKKNALVADIEQYLLPATRKWYSQRGIPYRRGYLFYGAPGTGKTSLSFALAGLLDLSIYCVSLAEKSMTEEDLFELFSQLPASCLVLLEDIDIAGLQKRDDKVIREEASEEGETPEHKKAASDGDSRVTLSGLLNVIDGVASHEGRVLIMTTNDIEGLDKALLRPGRIDVKTHFPKSSKSDAHDLFVQTFMNYDGDSIDEKQEIPSSLKRLAEQFSGRIPDAKFTPAEIQGFLLAWKNSEPDVAVAKVEDWIEGRASTEGTAYSLTKEK</sequence>
<comment type="caution">
    <text evidence="16">The sequence shown here is derived from an EMBL/GenBank/DDBJ whole genome shotgun (WGS) entry which is preliminary data.</text>
</comment>
<evidence type="ECO:0000259" key="14">
    <source>
        <dbReference type="SMART" id="SM00382"/>
    </source>
</evidence>
<dbReference type="InterPro" id="IPR050747">
    <property type="entry name" value="Mitochondrial_chaperone_BCS1"/>
</dbReference>
<keyword evidence="9" id="KW-0496">Mitochondrion</keyword>
<dbReference type="Gene3D" id="3.40.50.300">
    <property type="entry name" value="P-loop containing nucleotide triphosphate hydrolases"/>
    <property type="match status" value="1"/>
</dbReference>
<keyword evidence="4 12" id="KW-0547">Nucleotide-binding</keyword>
<reference evidence="16" key="1">
    <citation type="submission" date="2021-03" db="EMBL/GenBank/DDBJ databases">
        <authorList>
            <person name="Tagirdzhanova G."/>
        </authorList>
    </citation>
    <scope>NUCLEOTIDE SEQUENCE</scope>
</reference>
<feature type="domain" description="AAA+ ATPase" evidence="14">
    <location>
        <begin position="289"/>
        <end position="438"/>
    </location>
</feature>
<evidence type="ECO:0000256" key="10">
    <source>
        <dbReference type="ARBA" id="ARBA00023136"/>
    </source>
</evidence>
<dbReference type="Pfam" id="PF00004">
    <property type="entry name" value="AAA"/>
    <property type="match status" value="1"/>
</dbReference>
<dbReference type="SMART" id="SM01024">
    <property type="entry name" value="BCS1_N"/>
    <property type="match status" value="1"/>
</dbReference>
<dbReference type="InterPro" id="IPR003959">
    <property type="entry name" value="ATPase_AAA_core"/>
</dbReference>
<evidence type="ECO:0000256" key="8">
    <source>
        <dbReference type="ARBA" id="ARBA00022989"/>
    </source>
</evidence>